<dbReference type="Proteomes" id="UP001054837">
    <property type="component" value="Unassembled WGS sequence"/>
</dbReference>
<dbReference type="EMBL" id="BPLQ01004145">
    <property type="protein sequence ID" value="GIY05920.1"/>
    <property type="molecule type" value="Genomic_DNA"/>
</dbReference>
<accession>A0AAV4Q9Y6</accession>
<keyword evidence="2" id="KW-1185">Reference proteome</keyword>
<organism evidence="1 2">
    <name type="scientific">Caerostris darwini</name>
    <dbReference type="NCBI Taxonomy" id="1538125"/>
    <lineage>
        <taxon>Eukaryota</taxon>
        <taxon>Metazoa</taxon>
        <taxon>Ecdysozoa</taxon>
        <taxon>Arthropoda</taxon>
        <taxon>Chelicerata</taxon>
        <taxon>Arachnida</taxon>
        <taxon>Araneae</taxon>
        <taxon>Araneomorphae</taxon>
        <taxon>Entelegynae</taxon>
        <taxon>Araneoidea</taxon>
        <taxon>Araneidae</taxon>
        <taxon>Caerostris</taxon>
    </lineage>
</organism>
<reference evidence="1 2" key="1">
    <citation type="submission" date="2021-06" db="EMBL/GenBank/DDBJ databases">
        <title>Caerostris darwini draft genome.</title>
        <authorList>
            <person name="Kono N."/>
            <person name="Arakawa K."/>
        </authorList>
    </citation>
    <scope>NUCLEOTIDE SEQUENCE [LARGE SCALE GENOMIC DNA]</scope>
</reference>
<evidence type="ECO:0000313" key="2">
    <source>
        <dbReference type="Proteomes" id="UP001054837"/>
    </source>
</evidence>
<sequence length="196" mass="23062">MRVDDEEIHIFQFLEEQADTIDDCIENRRNQFRLAQRSLFEHTSIDPKNLTIYGCIARVSAITKLLPRLRISRRSSKVLWALYKNFEDVALKYQHPTLLDRLDRDIKLKIKRFSVSAKREKLMPDFAPQRMLSGNLARAENKMKRSQLKSITRSWVVTQKKVLFAARKHRQFSAGMGKLRPAFQLRPSGRFYPVRG</sequence>
<dbReference type="AlphaFoldDB" id="A0AAV4Q9Y6"/>
<name>A0AAV4Q9Y6_9ARAC</name>
<proteinExistence type="predicted"/>
<evidence type="ECO:0000313" key="1">
    <source>
        <dbReference type="EMBL" id="GIY05920.1"/>
    </source>
</evidence>
<protein>
    <submittedName>
        <fullName evidence="1">Uncharacterized protein</fullName>
    </submittedName>
</protein>
<gene>
    <name evidence="1" type="ORF">CDAR_614831</name>
</gene>
<comment type="caution">
    <text evidence="1">The sequence shown here is derived from an EMBL/GenBank/DDBJ whole genome shotgun (WGS) entry which is preliminary data.</text>
</comment>